<name>A0ACC1YAM2_MELAZ</name>
<dbReference type="EMBL" id="CM051397">
    <property type="protein sequence ID" value="KAJ4720776.1"/>
    <property type="molecule type" value="Genomic_DNA"/>
</dbReference>
<sequence length="774" mass="84101">MAIVYSVLLSIFLSANLLIVQVSCEKIIAQEGKSFIVQVQNDMKPDEFYDVRDWYESILKSLSSKTLAQSDKEIIHVYKTVFHGFSTRLTPQQVQQLKNRPEIVGVLEDKTRRILTTRSPRFLGLIKDAKPSNDILKQSDYGSNVIIGVLDSGVWPERQSFHDKDLDPIPSHWKGVCEGGEDFPKTLCNKKLIGVRYFHSNLGSNKNELENVSARDNHGHGTHTASTIAGRSVDNASLLGFAKGEATGIAEKARLAIYKVCWGAICMESDVLAGMDKAVADGVNVLSLSLGASQSEPYSMDAIAIGSFGAMEKGVLVSAAAGNSGFSGETVTNVAPWITTVGASTIDRKFPADLVLDDETVITGASLYKGKTFSNKTYFPLIYMGSETEPGTCMSLNPDEVRGKIVVCDRGDTPRAAKGVTVKNAGGVGVVLVNSEMSGESLIADAHLIPGLAITASARQKLLRYLKSAATPRATMVFRNTELGAKPAPVVAAFSSRGPNPQSIYIIKPDLIAPGVNILAAWTNDSSPTEIPEDPRRAEFNIISGTSMACPHVSGVAALLKGAHSEWSPAMIRSAMLTTAYTKDRDGNPLLDEKDLNKTTVWDMGAGHVDPQKALDPGLVYDLTVKDYLDFLCASNCTADEIKLITKRTVNCSEGKIRNPWDLNYPTISVAFDTSGPSKLEASVMRTVMQVSDDDAATYSVRIINPKDAIVTVDPKELVFKTKGEKQSYTIHISGKNKTEPYQDWHSEFGQLTWTDGKHEVTSPIAVTWNYFDI</sequence>
<protein>
    <submittedName>
        <fullName evidence="1">Subtilisin-like protease</fullName>
    </submittedName>
</protein>
<organism evidence="1 2">
    <name type="scientific">Melia azedarach</name>
    <name type="common">Chinaberry tree</name>
    <dbReference type="NCBI Taxonomy" id="155640"/>
    <lineage>
        <taxon>Eukaryota</taxon>
        <taxon>Viridiplantae</taxon>
        <taxon>Streptophyta</taxon>
        <taxon>Embryophyta</taxon>
        <taxon>Tracheophyta</taxon>
        <taxon>Spermatophyta</taxon>
        <taxon>Magnoliopsida</taxon>
        <taxon>eudicotyledons</taxon>
        <taxon>Gunneridae</taxon>
        <taxon>Pentapetalae</taxon>
        <taxon>rosids</taxon>
        <taxon>malvids</taxon>
        <taxon>Sapindales</taxon>
        <taxon>Meliaceae</taxon>
        <taxon>Melia</taxon>
    </lineage>
</organism>
<evidence type="ECO:0000313" key="2">
    <source>
        <dbReference type="Proteomes" id="UP001164539"/>
    </source>
</evidence>
<evidence type="ECO:0000313" key="1">
    <source>
        <dbReference type="EMBL" id="KAJ4720776.1"/>
    </source>
</evidence>
<keyword evidence="2" id="KW-1185">Reference proteome</keyword>
<reference evidence="1 2" key="1">
    <citation type="journal article" date="2023" name="Science">
        <title>Complex scaffold remodeling in plant triterpene biosynthesis.</title>
        <authorList>
            <person name="De La Pena R."/>
            <person name="Hodgson H."/>
            <person name="Liu J.C."/>
            <person name="Stephenson M.J."/>
            <person name="Martin A.C."/>
            <person name="Owen C."/>
            <person name="Harkess A."/>
            <person name="Leebens-Mack J."/>
            <person name="Jimenez L.E."/>
            <person name="Osbourn A."/>
            <person name="Sattely E.S."/>
        </authorList>
    </citation>
    <scope>NUCLEOTIDE SEQUENCE [LARGE SCALE GENOMIC DNA]</scope>
    <source>
        <strain evidence="2">cv. JPN11</strain>
        <tissue evidence="1">Leaf</tissue>
    </source>
</reference>
<proteinExistence type="predicted"/>
<accession>A0ACC1YAM2</accession>
<gene>
    <name evidence="1" type="ORF">OWV82_008547</name>
</gene>
<dbReference type="Proteomes" id="UP001164539">
    <property type="component" value="Chromosome 4"/>
</dbReference>
<comment type="caution">
    <text evidence="1">The sequence shown here is derived from an EMBL/GenBank/DDBJ whole genome shotgun (WGS) entry which is preliminary data.</text>
</comment>